<protein>
    <submittedName>
        <fullName evidence="3">MarR family transcriptional regulator</fullName>
    </submittedName>
</protein>
<dbReference type="RefSeq" id="WP_232055597.1">
    <property type="nucleotide sequence ID" value="NZ_LS992241.1"/>
</dbReference>
<dbReference type="GO" id="GO:0003677">
    <property type="term" value="F:DNA binding"/>
    <property type="evidence" value="ECO:0007669"/>
    <property type="project" value="UniProtKB-KW"/>
</dbReference>
<dbReference type="PANTHER" id="PTHR33164:SF101">
    <property type="entry name" value="TRANSCRIPTIONAL REPRESSOR MPRA"/>
    <property type="match status" value="1"/>
</dbReference>
<organism evidence="3 4">
    <name type="scientific">Paenibacillus alvei</name>
    <name type="common">Bacillus alvei</name>
    <dbReference type="NCBI Taxonomy" id="44250"/>
    <lineage>
        <taxon>Bacteria</taxon>
        <taxon>Bacillati</taxon>
        <taxon>Bacillota</taxon>
        <taxon>Bacilli</taxon>
        <taxon>Bacillales</taxon>
        <taxon>Paenibacillaceae</taxon>
        <taxon>Paenibacillus</taxon>
    </lineage>
</organism>
<dbReference type="PROSITE" id="PS50995">
    <property type="entry name" value="HTH_MARR_2"/>
    <property type="match status" value="1"/>
</dbReference>
<evidence type="ECO:0000313" key="4">
    <source>
        <dbReference type="Proteomes" id="UP000304148"/>
    </source>
</evidence>
<proteinExistence type="predicted"/>
<evidence type="ECO:0000256" key="1">
    <source>
        <dbReference type="ARBA" id="ARBA00023125"/>
    </source>
</evidence>
<reference evidence="4" key="1">
    <citation type="submission" date="2018-08" db="EMBL/GenBank/DDBJ databases">
        <authorList>
            <person name="Chevrot R."/>
        </authorList>
    </citation>
    <scope>NUCLEOTIDE SEQUENCE [LARGE SCALE GENOMIC DNA]</scope>
</reference>
<keyword evidence="1" id="KW-0238">DNA-binding</keyword>
<dbReference type="AlphaFoldDB" id="A0A383RAW9"/>
<dbReference type="InterPro" id="IPR036390">
    <property type="entry name" value="WH_DNA-bd_sf"/>
</dbReference>
<evidence type="ECO:0000259" key="2">
    <source>
        <dbReference type="PROSITE" id="PS50995"/>
    </source>
</evidence>
<dbReference type="SMART" id="SM00347">
    <property type="entry name" value="HTH_MARR"/>
    <property type="match status" value="1"/>
</dbReference>
<accession>A0A383RAW9</accession>
<dbReference type="GO" id="GO:0006950">
    <property type="term" value="P:response to stress"/>
    <property type="evidence" value="ECO:0007669"/>
    <property type="project" value="TreeGrafter"/>
</dbReference>
<dbReference type="InterPro" id="IPR039422">
    <property type="entry name" value="MarR/SlyA-like"/>
</dbReference>
<dbReference type="SUPFAM" id="SSF46785">
    <property type="entry name" value="Winged helix' DNA-binding domain"/>
    <property type="match status" value="1"/>
</dbReference>
<dbReference type="Gene3D" id="1.10.10.10">
    <property type="entry name" value="Winged helix-like DNA-binding domain superfamily/Winged helix DNA-binding domain"/>
    <property type="match status" value="1"/>
</dbReference>
<dbReference type="InterPro" id="IPR036388">
    <property type="entry name" value="WH-like_DNA-bd_sf"/>
</dbReference>
<feature type="domain" description="HTH marR-type" evidence="2">
    <location>
        <begin position="1"/>
        <end position="137"/>
    </location>
</feature>
<dbReference type="Proteomes" id="UP000304148">
    <property type="component" value="Chromosome"/>
</dbReference>
<dbReference type="PRINTS" id="PR00598">
    <property type="entry name" value="HTHMARR"/>
</dbReference>
<evidence type="ECO:0000313" key="3">
    <source>
        <dbReference type="EMBL" id="SYX84307.1"/>
    </source>
</evidence>
<sequence length="144" mass="16635">MTEHNTCDFEKEFTMLQCKLVAEHNRFNVEGITSAQYNILDLLATNGAKTTRELADSIHTTLSAISKLTKKLIDKNMITQTRDTHDRRYMYHEITEQGHAFLQKAAFSRHGVMNRIRDGLSEDELRQFAKLCRKINQSLTGNME</sequence>
<gene>
    <name evidence="3" type="ORF">PBLR_12729</name>
</gene>
<dbReference type="InterPro" id="IPR000835">
    <property type="entry name" value="HTH_MarR-typ"/>
</dbReference>
<name>A0A383RAW9_PAEAL</name>
<dbReference type="GO" id="GO:0003700">
    <property type="term" value="F:DNA-binding transcription factor activity"/>
    <property type="evidence" value="ECO:0007669"/>
    <property type="project" value="InterPro"/>
</dbReference>
<dbReference type="EMBL" id="LS992241">
    <property type="protein sequence ID" value="SYX84307.1"/>
    <property type="molecule type" value="Genomic_DNA"/>
</dbReference>
<dbReference type="Pfam" id="PF01047">
    <property type="entry name" value="MarR"/>
    <property type="match status" value="1"/>
</dbReference>
<dbReference type="PANTHER" id="PTHR33164">
    <property type="entry name" value="TRANSCRIPTIONAL REGULATOR, MARR FAMILY"/>
    <property type="match status" value="1"/>
</dbReference>